<name>A0A815XE54_ADIRI</name>
<keyword evidence="4" id="KW-0862">Zinc</keyword>
<gene>
    <name evidence="8" type="ORF">EDS130_LOCUS46321</name>
</gene>
<dbReference type="EMBL" id="CAJNOJ010001961">
    <property type="protein sequence ID" value="CAF1556290.1"/>
    <property type="molecule type" value="Genomic_DNA"/>
</dbReference>
<keyword evidence="5" id="KW-0539">Nucleus</keyword>
<feature type="domain" description="HAT C-terminal dimerisation" evidence="7">
    <location>
        <begin position="75"/>
        <end position="152"/>
    </location>
</feature>
<dbReference type="Pfam" id="PF05699">
    <property type="entry name" value="Dimer_Tnp_hAT"/>
    <property type="match status" value="1"/>
</dbReference>
<dbReference type="Proteomes" id="UP000663852">
    <property type="component" value="Unassembled WGS sequence"/>
</dbReference>
<proteinExistence type="predicted"/>
<keyword evidence="3" id="KW-0863">Zinc-finger</keyword>
<protein>
    <recommendedName>
        <fullName evidence="7">HAT C-terminal dimerisation domain-containing protein</fullName>
    </recommendedName>
</protein>
<dbReference type="InterPro" id="IPR012337">
    <property type="entry name" value="RNaseH-like_sf"/>
</dbReference>
<evidence type="ECO:0000256" key="5">
    <source>
        <dbReference type="ARBA" id="ARBA00023242"/>
    </source>
</evidence>
<evidence type="ECO:0000256" key="1">
    <source>
        <dbReference type="ARBA" id="ARBA00004123"/>
    </source>
</evidence>
<evidence type="ECO:0000259" key="7">
    <source>
        <dbReference type="Pfam" id="PF05699"/>
    </source>
</evidence>
<sequence>KFKINHVSNTSDGIEIIQTSSVSTNTSEVASPRMKRHLSTESTSESARSLKKLRENLIQKHTPSPMSSIDPLIVEIDSYLKLDTVCDDVLEFWRVSGEKFCNLKRLSQIVLAIPATSTPSEQVFSTTGLILNANRTMLAPENVGKIQVSHDNYDIFKKL</sequence>
<keyword evidence="2" id="KW-0479">Metal-binding</keyword>
<dbReference type="PANTHER" id="PTHR46481:SF10">
    <property type="entry name" value="ZINC FINGER BED DOMAIN-CONTAINING PROTEIN 39"/>
    <property type="match status" value="1"/>
</dbReference>
<comment type="caution">
    <text evidence="8">The sequence shown here is derived from an EMBL/GenBank/DDBJ whole genome shotgun (WGS) entry which is preliminary data.</text>
</comment>
<feature type="non-terminal residue" evidence="8">
    <location>
        <position position="1"/>
    </location>
</feature>
<comment type="subcellular location">
    <subcellularLocation>
        <location evidence="1">Nucleus</location>
    </subcellularLocation>
</comment>
<evidence type="ECO:0000256" key="3">
    <source>
        <dbReference type="ARBA" id="ARBA00022771"/>
    </source>
</evidence>
<accession>A0A815XE54</accession>
<dbReference type="GO" id="GO:0005634">
    <property type="term" value="C:nucleus"/>
    <property type="evidence" value="ECO:0007669"/>
    <property type="project" value="UniProtKB-SubCell"/>
</dbReference>
<reference evidence="8" key="1">
    <citation type="submission" date="2021-02" db="EMBL/GenBank/DDBJ databases">
        <authorList>
            <person name="Nowell W R."/>
        </authorList>
    </citation>
    <scope>NUCLEOTIDE SEQUENCE</scope>
</reference>
<evidence type="ECO:0000313" key="8">
    <source>
        <dbReference type="EMBL" id="CAF1556290.1"/>
    </source>
</evidence>
<dbReference type="InterPro" id="IPR052035">
    <property type="entry name" value="ZnF_BED_domain_contain"/>
</dbReference>
<dbReference type="PANTHER" id="PTHR46481">
    <property type="entry name" value="ZINC FINGER BED DOMAIN-CONTAINING PROTEIN 4"/>
    <property type="match status" value="1"/>
</dbReference>
<evidence type="ECO:0000256" key="4">
    <source>
        <dbReference type="ARBA" id="ARBA00022833"/>
    </source>
</evidence>
<dbReference type="GO" id="GO:0046983">
    <property type="term" value="F:protein dimerization activity"/>
    <property type="evidence" value="ECO:0007669"/>
    <property type="project" value="InterPro"/>
</dbReference>
<dbReference type="OrthoDB" id="2438421at2759"/>
<dbReference type="GO" id="GO:0008270">
    <property type="term" value="F:zinc ion binding"/>
    <property type="evidence" value="ECO:0007669"/>
    <property type="project" value="UniProtKB-KW"/>
</dbReference>
<evidence type="ECO:0000256" key="2">
    <source>
        <dbReference type="ARBA" id="ARBA00022723"/>
    </source>
</evidence>
<organism evidence="8 9">
    <name type="scientific">Adineta ricciae</name>
    <name type="common">Rotifer</name>
    <dbReference type="NCBI Taxonomy" id="249248"/>
    <lineage>
        <taxon>Eukaryota</taxon>
        <taxon>Metazoa</taxon>
        <taxon>Spiralia</taxon>
        <taxon>Gnathifera</taxon>
        <taxon>Rotifera</taxon>
        <taxon>Eurotatoria</taxon>
        <taxon>Bdelloidea</taxon>
        <taxon>Adinetida</taxon>
        <taxon>Adinetidae</taxon>
        <taxon>Adineta</taxon>
    </lineage>
</organism>
<feature type="region of interest" description="Disordered" evidence="6">
    <location>
        <begin position="25"/>
        <end position="46"/>
    </location>
</feature>
<evidence type="ECO:0000313" key="9">
    <source>
        <dbReference type="Proteomes" id="UP000663852"/>
    </source>
</evidence>
<dbReference type="SUPFAM" id="SSF53098">
    <property type="entry name" value="Ribonuclease H-like"/>
    <property type="match status" value="1"/>
</dbReference>
<dbReference type="AlphaFoldDB" id="A0A815XE54"/>
<evidence type="ECO:0000256" key="6">
    <source>
        <dbReference type="SAM" id="MobiDB-lite"/>
    </source>
</evidence>
<dbReference type="InterPro" id="IPR008906">
    <property type="entry name" value="HATC_C_dom"/>
</dbReference>